<comment type="caution">
    <text evidence="1">The sequence shown here is derived from an EMBL/GenBank/DDBJ whole genome shotgun (WGS) entry which is preliminary data.</text>
</comment>
<dbReference type="Proteomes" id="UP000257109">
    <property type="component" value="Unassembled WGS sequence"/>
</dbReference>
<dbReference type="EMBL" id="QJKJ01003522">
    <property type="protein sequence ID" value="RDX98037.1"/>
    <property type="molecule type" value="Genomic_DNA"/>
</dbReference>
<dbReference type="PANTHER" id="PTHR35046:SF9">
    <property type="entry name" value="RNA-DIRECTED DNA POLYMERASE"/>
    <property type="match status" value="1"/>
</dbReference>
<keyword evidence="2" id="KW-1185">Reference proteome</keyword>
<dbReference type="CDD" id="cd00303">
    <property type="entry name" value="retropepsin_like"/>
    <property type="match status" value="1"/>
</dbReference>
<evidence type="ECO:0000313" key="1">
    <source>
        <dbReference type="EMBL" id="RDX98037.1"/>
    </source>
</evidence>
<sequence length="121" mass="13894">MRIVNPKGRMCHVKGKLFSIIIDGGSSVNLANLKLVEKLNLSTLMCLRPYNDEILCDVVPIEAIHILLGRPWKYDRKVTHNGVTNKFSFVHMGQKVTLKFCLQVSEAELKMQIKREKEQKE</sequence>
<feature type="non-terminal residue" evidence="1">
    <location>
        <position position="1"/>
    </location>
</feature>
<accession>A0A371H5I0</accession>
<organism evidence="1 2">
    <name type="scientific">Mucuna pruriens</name>
    <name type="common">Velvet bean</name>
    <name type="synonym">Dolichos pruriens</name>
    <dbReference type="NCBI Taxonomy" id="157652"/>
    <lineage>
        <taxon>Eukaryota</taxon>
        <taxon>Viridiplantae</taxon>
        <taxon>Streptophyta</taxon>
        <taxon>Embryophyta</taxon>
        <taxon>Tracheophyta</taxon>
        <taxon>Spermatophyta</taxon>
        <taxon>Magnoliopsida</taxon>
        <taxon>eudicotyledons</taxon>
        <taxon>Gunneridae</taxon>
        <taxon>Pentapetalae</taxon>
        <taxon>rosids</taxon>
        <taxon>fabids</taxon>
        <taxon>Fabales</taxon>
        <taxon>Fabaceae</taxon>
        <taxon>Papilionoideae</taxon>
        <taxon>50 kb inversion clade</taxon>
        <taxon>NPAAA clade</taxon>
        <taxon>indigoferoid/millettioid clade</taxon>
        <taxon>Phaseoleae</taxon>
        <taxon>Mucuna</taxon>
    </lineage>
</organism>
<proteinExistence type="predicted"/>
<reference evidence="1" key="1">
    <citation type="submission" date="2018-05" db="EMBL/GenBank/DDBJ databases">
        <title>Draft genome of Mucuna pruriens seed.</title>
        <authorList>
            <person name="Nnadi N.E."/>
            <person name="Vos R."/>
            <person name="Hasami M.H."/>
            <person name="Devisetty U.K."/>
            <person name="Aguiy J.C."/>
        </authorList>
    </citation>
    <scope>NUCLEOTIDE SEQUENCE [LARGE SCALE GENOMIC DNA]</scope>
    <source>
        <strain evidence="1">JCA_2017</strain>
    </source>
</reference>
<dbReference type="AlphaFoldDB" id="A0A371H5I0"/>
<name>A0A371H5I0_MUCPR</name>
<dbReference type="PANTHER" id="PTHR35046">
    <property type="entry name" value="ZINC KNUCKLE (CCHC-TYPE) FAMILY PROTEIN"/>
    <property type="match status" value="1"/>
</dbReference>
<gene>
    <name evidence="1" type="ORF">CR513_19117</name>
</gene>
<evidence type="ECO:0000313" key="2">
    <source>
        <dbReference type="Proteomes" id="UP000257109"/>
    </source>
</evidence>
<protein>
    <submittedName>
        <fullName evidence="1">Uncharacterized protein</fullName>
    </submittedName>
</protein>
<dbReference type="OrthoDB" id="1747743at2759"/>